<dbReference type="EMBL" id="ACCR02000005">
    <property type="protein sequence ID" value="EFI82954.1"/>
    <property type="molecule type" value="Genomic_DNA"/>
</dbReference>
<evidence type="ECO:0000313" key="1">
    <source>
        <dbReference type="EMBL" id="EFI82954.1"/>
    </source>
</evidence>
<organism evidence="1 2">
    <name type="scientific">Listeria grayi DSM 20601</name>
    <dbReference type="NCBI Taxonomy" id="525367"/>
    <lineage>
        <taxon>Bacteria</taxon>
        <taxon>Bacillati</taxon>
        <taxon>Bacillota</taxon>
        <taxon>Bacilli</taxon>
        <taxon>Bacillales</taxon>
        <taxon>Listeriaceae</taxon>
        <taxon>Listeria</taxon>
    </lineage>
</organism>
<dbReference type="AlphaFoldDB" id="D7UZV9"/>
<dbReference type="SUPFAM" id="SSF51069">
    <property type="entry name" value="Carbonic anhydrase"/>
    <property type="match status" value="1"/>
</dbReference>
<proteinExistence type="predicted"/>
<dbReference type="HOGENOM" id="CLU_3312187_0_0_9"/>
<evidence type="ECO:0000313" key="2">
    <source>
        <dbReference type="Proteomes" id="UP000010119"/>
    </source>
</evidence>
<dbReference type="Gene3D" id="3.10.200.10">
    <property type="entry name" value="Alpha carbonic anhydrase"/>
    <property type="match status" value="1"/>
</dbReference>
<sequence length="39" mass="4590">MQHPVSISSAQIKAFEKHYKANNRKTQPLHGRKILEHHE</sequence>
<dbReference type="Proteomes" id="UP000010119">
    <property type="component" value="Unassembled WGS sequence"/>
</dbReference>
<dbReference type="InterPro" id="IPR036398">
    <property type="entry name" value="CA_dom_sf"/>
</dbReference>
<dbReference type="STRING" id="525367.HMPREF0556_11639"/>
<protein>
    <submittedName>
        <fullName evidence="1">Uncharacterized protein</fullName>
    </submittedName>
</protein>
<accession>D7UZV9</accession>
<keyword evidence="2" id="KW-1185">Reference proteome</keyword>
<gene>
    <name evidence="1" type="ORF">HMPREF0556_11639</name>
</gene>
<reference evidence="1" key="1">
    <citation type="submission" date="2010-06" db="EMBL/GenBank/DDBJ databases">
        <authorList>
            <person name="Muzny D."/>
            <person name="Qin X."/>
            <person name="Buhay C."/>
            <person name="Dugan-Rocha S."/>
            <person name="Ding Y."/>
            <person name="Chen G."/>
            <person name="Hawes A."/>
            <person name="Holder M."/>
            <person name="Jhangiani S."/>
            <person name="Johnson A."/>
            <person name="Khan Z."/>
            <person name="Li Z."/>
            <person name="Liu W."/>
            <person name="Liu X."/>
            <person name="Perez L."/>
            <person name="Shen H."/>
            <person name="Wang Q."/>
            <person name="Watt J."/>
            <person name="Xi L."/>
            <person name="Xin Y."/>
            <person name="Zhou J."/>
            <person name="Deng J."/>
            <person name="Jiang H."/>
            <person name="Liu Y."/>
            <person name="Qu J."/>
            <person name="Song X.-Z."/>
            <person name="Zhang L."/>
            <person name="Villasana D."/>
            <person name="Johnson A."/>
            <person name="Liu J."/>
            <person name="Liyanage D."/>
            <person name="Lorensuhewa L."/>
            <person name="Robinson T."/>
            <person name="Song A."/>
            <person name="Song B.-B."/>
            <person name="Dinh H."/>
            <person name="Thornton R."/>
            <person name="Coyle M."/>
            <person name="Francisco L."/>
            <person name="Jackson L."/>
            <person name="Javaid M."/>
            <person name="Korchina V."/>
            <person name="Kovar C."/>
            <person name="Mata R."/>
            <person name="Mathew T."/>
            <person name="Ngo R."/>
            <person name="Nguyen L."/>
            <person name="Nguyen N."/>
            <person name="Okwuonu G."/>
            <person name="Ongeri F."/>
            <person name="Pham C."/>
            <person name="Simmons D."/>
            <person name="Wilczek-Boney K."/>
            <person name="Hale W."/>
            <person name="Jakkamsetti A."/>
            <person name="Pham P."/>
            <person name="Ruth R."/>
            <person name="San Lucas F."/>
            <person name="Warren J."/>
            <person name="Zhang J."/>
            <person name="Zhao Z."/>
            <person name="Zhou C."/>
            <person name="Zhu D."/>
            <person name="Lee S."/>
            <person name="Bess C."/>
            <person name="Blankenburg K."/>
            <person name="Forbes L."/>
            <person name="Fu Q."/>
            <person name="Gubbala S."/>
            <person name="Hirani K."/>
            <person name="Jayaseelan J.C."/>
            <person name="Lara F."/>
            <person name="Munidasa M."/>
            <person name="Palculict T."/>
            <person name="Patil S."/>
            <person name="Pu L.-L."/>
            <person name="Saada N."/>
            <person name="Tang L."/>
            <person name="Weissenberger G."/>
            <person name="Zhu Y."/>
            <person name="Hemphill L."/>
            <person name="Shang Y."/>
            <person name="Youmans B."/>
            <person name="Ayvaz T."/>
            <person name="Ross M."/>
            <person name="Santibanez J."/>
            <person name="Aqrawi P."/>
            <person name="Gross S."/>
            <person name="Joshi V."/>
            <person name="Fowler G."/>
            <person name="Nazareth L."/>
            <person name="Reid J."/>
            <person name="Worley K."/>
            <person name="Petrosino J."/>
            <person name="Highlander S."/>
            <person name="Gibbs R."/>
        </authorList>
    </citation>
    <scope>NUCLEOTIDE SEQUENCE [LARGE SCALE GENOMIC DNA]</scope>
    <source>
        <strain evidence="1">DSM 20601</strain>
    </source>
</reference>
<name>D7UZV9_LISGR</name>
<comment type="caution">
    <text evidence="1">The sequence shown here is derived from an EMBL/GenBank/DDBJ whole genome shotgun (WGS) entry which is preliminary data.</text>
</comment>